<feature type="chain" id="PRO_5042205471" evidence="1">
    <location>
        <begin position="23"/>
        <end position="240"/>
    </location>
</feature>
<keyword evidence="1" id="KW-0732">Signal</keyword>
<reference evidence="2 3" key="1">
    <citation type="journal article" date="2021" name="Sci. Rep.">
        <title>The genome of the diatom Chaetoceros tenuissimus carries an ancient integrated fragment of an extant virus.</title>
        <authorList>
            <person name="Hongo Y."/>
            <person name="Kimura K."/>
            <person name="Takaki Y."/>
            <person name="Yoshida Y."/>
            <person name="Baba S."/>
            <person name="Kobayashi G."/>
            <person name="Nagasaki K."/>
            <person name="Hano T."/>
            <person name="Tomaru Y."/>
        </authorList>
    </citation>
    <scope>NUCLEOTIDE SEQUENCE [LARGE SCALE GENOMIC DNA]</scope>
    <source>
        <strain evidence="2 3">NIES-3715</strain>
    </source>
</reference>
<name>A0AAD3D5R7_9STRA</name>
<proteinExistence type="predicted"/>
<dbReference type="AlphaFoldDB" id="A0AAD3D5R7"/>
<comment type="caution">
    <text evidence="2">The sequence shown here is derived from an EMBL/GenBank/DDBJ whole genome shotgun (WGS) entry which is preliminary data.</text>
</comment>
<evidence type="ECO:0000256" key="1">
    <source>
        <dbReference type="SAM" id="SignalP"/>
    </source>
</evidence>
<keyword evidence="3" id="KW-1185">Reference proteome</keyword>
<protein>
    <submittedName>
        <fullName evidence="2">Uncharacterized protein</fullName>
    </submittedName>
</protein>
<evidence type="ECO:0000313" key="2">
    <source>
        <dbReference type="EMBL" id="GFH56564.1"/>
    </source>
</evidence>
<dbReference type="EMBL" id="BLLK01000052">
    <property type="protein sequence ID" value="GFH56564.1"/>
    <property type="molecule type" value="Genomic_DNA"/>
</dbReference>
<organism evidence="2 3">
    <name type="scientific">Chaetoceros tenuissimus</name>
    <dbReference type="NCBI Taxonomy" id="426638"/>
    <lineage>
        <taxon>Eukaryota</taxon>
        <taxon>Sar</taxon>
        <taxon>Stramenopiles</taxon>
        <taxon>Ochrophyta</taxon>
        <taxon>Bacillariophyta</taxon>
        <taxon>Coscinodiscophyceae</taxon>
        <taxon>Chaetocerotophycidae</taxon>
        <taxon>Chaetocerotales</taxon>
        <taxon>Chaetocerotaceae</taxon>
        <taxon>Chaetoceros</taxon>
    </lineage>
</organism>
<evidence type="ECO:0000313" key="3">
    <source>
        <dbReference type="Proteomes" id="UP001054902"/>
    </source>
</evidence>
<accession>A0AAD3D5R7</accession>
<gene>
    <name evidence="2" type="ORF">CTEN210_13040</name>
</gene>
<sequence>MKHLHQLLFGIWLSTLLEISCFTSLPLSSRKSKSLIVLQSKNTSTDPIKEAEESDDPNYLYYRPQARAAPQGGAFAYTEPNIRRSAETFKMIREIGGVECTNDVYARSPSRFEYWYIGKLARTDGTVGLREAVAKCWNIMEEHAVRLRPVELGREFGNLEIWLANGDTELEMSQAVAGSDGGYGLDGLKKMEAMNLKKMEKNVEGIENVKIKEVGFMCEYVTNTGQGFFIVRDDQGRVMQ</sequence>
<dbReference type="Proteomes" id="UP001054902">
    <property type="component" value="Unassembled WGS sequence"/>
</dbReference>
<feature type="signal peptide" evidence="1">
    <location>
        <begin position="1"/>
        <end position="22"/>
    </location>
</feature>